<dbReference type="Proteomes" id="UP001307889">
    <property type="component" value="Chromosome 1"/>
</dbReference>
<reference evidence="1 2" key="1">
    <citation type="submission" date="2023-09" db="EMBL/GenBank/DDBJ databases">
        <title>Nesidiocoris tenuis whole genome shotgun sequence.</title>
        <authorList>
            <person name="Shibata T."/>
            <person name="Shimoda M."/>
            <person name="Kobayashi T."/>
            <person name="Uehara T."/>
        </authorList>
    </citation>
    <scope>NUCLEOTIDE SEQUENCE [LARGE SCALE GENOMIC DNA]</scope>
    <source>
        <strain evidence="1 2">Japan</strain>
    </source>
</reference>
<keyword evidence="2" id="KW-1185">Reference proteome</keyword>
<name>A0ABN7ABG1_9HEMI</name>
<protein>
    <submittedName>
        <fullName evidence="1">Uncharacterized protein</fullName>
    </submittedName>
</protein>
<sequence length="119" mass="13840">MFQKKDFPDSRLRSTVQPFASVCWPKASAEFRTFIPRQDERLEGESPASNLLILGDPESADFRFPFRLYRRFSKAEVEWLNTRAERICSLKHESPCYCVGLILHVLCDERVLGFLLPSQ</sequence>
<gene>
    <name evidence="1" type="ORF">NTJ_00976</name>
</gene>
<dbReference type="EMBL" id="AP028909">
    <property type="protein sequence ID" value="BES88170.1"/>
    <property type="molecule type" value="Genomic_DNA"/>
</dbReference>
<accession>A0ABN7ABG1</accession>
<organism evidence="1 2">
    <name type="scientific">Nesidiocoris tenuis</name>
    <dbReference type="NCBI Taxonomy" id="355587"/>
    <lineage>
        <taxon>Eukaryota</taxon>
        <taxon>Metazoa</taxon>
        <taxon>Ecdysozoa</taxon>
        <taxon>Arthropoda</taxon>
        <taxon>Hexapoda</taxon>
        <taxon>Insecta</taxon>
        <taxon>Pterygota</taxon>
        <taxon>Neoptera</taxon>
        <taxon>Paraneoptera</taxon>
        <taxon>Hemiptera</taxon>
        <taxon>Heteroptera</taxon>
        <taxon>Panheteroptera</taxon>
        <taxon>Cimicomorpha</taxon>
        <taxon>Miridae</taxon>
        <taxon>Dicyphina</taxon>
        <taxon>Nesidiocoris</taxon>
    </lineage>
</organism>
<proteinExistence type="predicted"/>
<evidence type="ECO:0000313" key="2">
    <source>
        <dbReference type="Proteomes" id="UP001307889"/>
    </source>
</evidence>
<evidence type="ECO:0000313" key="1">
    <source>
        <dbReference type="EMBL" id="BES88170.1"/>
    </source>
</evidence>